<dbReference type="Gene3D" id="2.60.120.380">
    <property type="match status" value="1"/>
</dbReference>
<evidence type="ECO:0008006" key="3">
    <source>
        <dbReference type="Google" id="ProtNLM"/>
    </source>
</evidence>
<reference evidence="1 2" key="1">
    <citation type="submission" date="2019-02" db="EMBL/GenBank/DDBJ databases">
        <title>Deep-cultivation of Planctomycetes and their phenomic and genomic characterization uncovers novel biology.</title>
        <authorList>
            <person name="Wiegand S."/>
            <person name="Jogler M."/>
            <person name="Boedeker C."/>
            <person name="Pinto D."/>
            <person name="Vollmers J."/>
            <person name="Rivas-Marin E."/>
            <person name="Kohn T."/>
            <person name="Peeters S.H."/>
            <person name="Heuer A."/>
            <person name="Rast P."/>
            <person name="Oberbeckmann S."/>
            <person name="Bunk B."/>
            <person name="Jeske O."/>
            <person name="Meyerdierks A."/>
            <person name="Storesund J.E."/>
            <person name="Kallscheuer N."/>
            <person name="Luecker S."/>
            <person name="Lage O.M."/>
            <person name="Pohl T."/>
            <person name="Merkel B.J."/>
            <person name="Hornburger P."/>
            <person name="Mueller R.-W."/>
            <person name="Bruemmer F."/>
            <person name="Labrenz M."/>
            <person name="Spormann A.M."/>
            <person name="Op Den Camp H."/>
            <person name="Overmann J."/>
            <person name="Amann R."/>
            <person name="Jetten M.S.M."/>
            <person name="Mascher T."/>
            <person name="Medema M.H."/>
            <person name="Devos D.P."/>
            <person name="Kaster A.-K."/>
            <person name="Ovreas L."/>
            <person name="Rohde M."/>
            <person name="Galperin M.Y."/>
            <person name="Jogler C."/>
        </authorList>
    </citation>
    <scope>NUCLEOTIDE SEQUENCE [LARGE SCALE GENOMIC DNA]</scope>
    <source>
        <strain evidence="1 2">Pla52o</strain>
    </source>
</reference>
<dbReference type="EMBL" id="SJPT01000018">
    <property type="protein sequence ID" value="TWU10383.1"/>
    <property type="molecule type" value="Genomic_DNA"/>
</dbReference>
<gene>
    <name evidence="1" type="ORF">Pla52o_56650</name>
</gene>
<name>A0A5C6BE31_9BACT</name>
<keyword evidence="2" id="KW-1185">Reference proteome</keyword>
<accession>A0A5C6BE31</accession>
<protein>
    <recommendedName>
        <fullName evidence="3">Serine protease</fullName>
    </recommendedName>
</protein>
<evidence type="ECO:0000313" key="2">
    <source>
        <dbReference type="Proteomes" id="UP000316304"/>
    </source>
</evidence>
<dbReference type="Proteomes" id="UP000316304">
    <property type="component" value="Unassembled WGS sequence"/>
</dbReference>
<proteinExistence type="predicted"/>
<evidence type="ECO:0000313" key="1">
    <source>
        <dbReference type="EMBL" id="TWU10383.1"/>
    </source>
</evidence>
<dbReference type="AlphaFoldDB" id="A0A5C6BE31"/>
<organism evidence="1 2">
    <name type="scientific">Novipirellula galeiformis</name>
    <dbReference type="NCBI Taxonomy" id="2528004"/>
    <lineage>
        <taxon>Bacteria</taxon>
        <taxon>Pseudomonadati</taxon>
        <taxon>Planctomycetota</taxon>
        <taxon>Planctomycetia</taxon>
        <taxon>Pirellulales</taxon>
        <taxon>Pirellulaceae</taxon>
        <taxon>Novipirellula</taxon>
    </lineage>
</organism>
<sequence length="581" mass="62819">MQKTFESRFTPRSIQASSIVVAEPLAACASRSRCVTTVVRRLSLTLLFGLCVSSTASAQVKLDRFYPPVVSVGGKTVVKAEGKFPNWPAKAVVDRDDVEVVVEKESGQLSVNLSSDVAPGVVWVRLVDDTSASKLVPLLIAPMTAVAEVEPNQKISEATAVNLPTVVYGRLAKSNDIDTFRVNLKKGQTFIASMLAHRPLQSPMDAVMQLVDQRGNVLAQADDDRGLDPQLVYEASEDRELFVRTFAFPETPNSTIGYAGSDSFVYAIRMTNDVFVDHALPLVVPPNHSPSNSVAYGWNMAAKVDLNQTAATKQSPQIAHVPSALGWQWQTTLPQDAIVVQETDGDDAAHAPSLPCIFSGHITEPNQTDRLRFKVKASTRYEAVVHSRAFGFPLIALRRVINVADGSELARNDDLARDQFPAVVAFSSKVEGEVELQISDLVDGHSARHAYSVVISEASATVELTVAEDHFAINKEGSIEIPVTVSRKHGFDKELTITAEGLPEGIKAEPVVSQVKGDSSKSVKLKLVADKNVTYQGPFRIIASVGSTEDGSPLASFTATHALQEPITIHEFWLTVAAAKD</sequence>
<comment type="caution">
    <text evidence="1">The sequence shown here is derived from an EMBL/GenBank/DDBJ whole genome shotgun (WGS) entry which is preliminary data.</text>
</comment>